<reference evidence="2" key="1">
    <citation type="submission" date="2024-06" db="EMBL/GenBank/DDBJ databases">
        <authorList>
            <person name="Li S."/>
        </authorList>
    </citation>
    <scope>NUCLEOTIDE SEQUENCE</scope>
    <source>
        <strain evidence="2">SR10</strain>
    </source>
</reference>
<accession>A0AAU8MND2</accession>
<organism evidence="2">
    <name type="scientific">Lysobacter firmicutimachus</name>
    <dbReference type="NCBI Taxonomy" id="1792846"/>
    <lineage>
        <taxon>Bacteria</taxon>
        <taxon>Pseudomonadati</taxon>
        <taxon>Pseudomonadota</taxon>
        <taxon>Gammaproteobacteria</taxon>
        <taxon>Lysobacterales</taxon>
        <taxon>Lysobacteraceae</taxon>
        <taxon>Lysobacter</taxon>
    </lineage>
</organism>
<dbReference type="EMBL" id="CP159925">
    <property type="protein sequence ID" value="XCO74001.1"/>
    <property type="molecule type" value="Genomic_DNA"/>
</dbReference>
<gene>
    <name evidence="2" type="ORF">ABU614_16625</name>
</gene>
<evidence type="ECO:0000256" key="1">
    <source>
        <dbReference type="SAM" id="MobiDB-lite"/>
    </source>
</evidence>
<evidence type="ECO:0000313" key="2">
    <source>
        <dbReference type="EMBL" id="XCO74001.1"/>
    </source>
</evidence>
<dbReference type="AlphaFoldDB" id="A0AAU8MND2"/>
<feature type="region of interest" description="Disordered" evidence="1">
    <location>
        <begin position="265"/>
        <end position="285"/>
    </location>
</feature>
<proteinExistence type="predicted"/>
<feature type="compositionally biased region" description="Basic and acidic residues" evidence="1">
    <location>
        <begin position="265"/>
        <end position="276"/>
    </location>
</feature>
<sequence>MQPIVAVKHPGMFDPAEWLKEGDGLFASARELRALWQVRRRALKRRLRAQPPVRMAPREWQRLEGMPRASLLLLGYAVEMYLKSGLTGVYRGCRPAMFERDLRRVYGHDLGKIAREIDYPGARAQRSDFRALRQAVLFDARYPIAPVAGQSFHDQVNRRTARMWDRRGFARLCRLAREVRAHASRIDRDPDTPAFWYRADFDDGGYLAFRSGGGLSPRITLRLGPTGHEGGDPPAYERLRRLACDAHPQIAAHWDRAAKRYDGDDKTVAIGRHEDPVPQSGDGEG</sequence>
<protein>
    <submittedName>
        <fullName evidence="2">Uncharacterized protein</fullName>
    </submittedName>
</protein>
<name>A0AAU8MND2_9GAMM</name>
<dbReference type="RefSeq" id="WP_363796874.1">
    <property type="nucleotide sequence ID" value="NZ_CP159925.1"/>
</dbReference>